<evidence type="ECO:0000313" key="6">
    <source>
        <dbReference type="Proteomes" id="UP001141806"/>
    </source>
</evidence>
<evidence type="ECO:0000256" key="3">
    <source>
        <dbReference type="RuleBase" id="RU003718"/>
    </source>
</evidence>
<evidence type="ECO:0000313" key="5">
    <source>
        <dbReference type="EMBL" id="KAJ4968777.1"/>
    </source>
</evidence>
<dbReference type="Gene3D" id="3.40.50.2000">
    <property type="entry name" value="Glycogen Phosphorylase B"/>
    <property type="match status" value="2"/>
</dbReference>
<dbReference type="EC" id="2.4.1.-" evidence="4"/>
<dbReference type="PROSITE" id="PS00375">
    <property type="entry name" value="UDPGT"/>
    <property type="match status" value="1"/>
</dbReference>
<sequence length="405" mass="45296">MKSESSSVSIETISDGFDDDGFAQAGNVGTYLSSLKEVGSQTLAALIKKQAESGYPFNSIVYDGFLPWALDVAKEFGLVTAIFFTQSGAVNNIYYHLQRGFISIPPPDQTVSVPGLPPLKLEDLPSFLQVVGSYPDYFALVVNQFSNIDEADWVFMNTFDKLENEVVEWMAKLWRVRTIGPTLPSMYLDKRIEDDNDYNINLFHPDSSACMNWLNNRLTGTVVYVSFGSMAMLGVEQMEELAWGLKRSNSYILWVVRASERDKLPNNFVDEASDKELIVKWSPQLDVLAHKAIGCFVTHCGWNSTLEALSLGVPMVGIPQWTDQTTNAKYVEDVWGTGIRVRVDDKGIVRKEEIELCIREVMEGKKGEVIKKNAIKWKSLAKEAVDKGGSTDKNIDEFVAHLIST</sequence>
<dbReference type="SUPFAM" id="SSF53756">
    <property type="entry name" value="UDP-Glycosyltransferase/glycogen phosphorylase"/>
    <property type="match status" value="1"/>
</dbReference>
<dbReference type="InterPro" id="IPR002213">
    <property type="entry name" value="UDP_glucos_trans"/>
</dbReference>
<organism evidence="5 6">
    <name type="scientific">Protea cynaroides</name>
    <dbReference type="NCBI Taxonomy" id="273540"/>
    <lineage>
        <taxon>Eukaryota</taxon>
        <taxon>Viridiplantae</taxon>
        <taxon>Streptophyta</taxon>
        <taxon>Embryophyta</taxon>
        <taxon>Tracheophyta</taxon>
        <taxon>Spermatophyta</taxon>
        <taxon>Magnoliopsida</taxon>
        <taxon>Proteales</taxon>
        <taxon>Proteaceae</taxon>
        <taxon>Protea</taxon>
    </lineage>
</organism>
<dbReference type="GO" id="GO:0080043">
    <property type="term" value="F:quercetin 3-O-glucosyltransferase activity"/>
    <property type="evidence" value="ECO:0007669"/>
    <property type="project" value="TreeGrafter"/>
</dbReference>
<reference evidence="5" key="1">
    <citation type="journal article" date="2023" name="Plant J.">
        <title>The genome of the king protea, Protea cynaroides.</title>
        <authorList>
            <person name="Chang J."/>
            <person name="Duong T.A."/>
            <person name="Schoeman C."/>
            <person name="Ma X."/>
            <person name="Roodt D."/>
            <person name="Barker N."/>
            <person name="Li Z."/>
            <person name="Van de Peer Y."/>
            <person name="Mizrachi E."/>
        </authorList>
    </citation>
    <scope>NUCLEOTIDE SEQUENCE</scope>
    <source>
        <tissue evidence="5">Young leaves</tissue>
    </source>
</reference>
<keyword evidence="3" id="KW-0328">Glycosyltransferase</keyword>
<evidence type="ECO:0000256" key="1">
    <source>
        <dbReference type="ARBA" id="ARBA00009995"/>
    </source>
</evidence>
<gene>
    <name evidence="5" type="ORF">NE237_015478</name>
</gene>
<dbReference type="CDD" id="cd03784">
    <property type="entry name" value="GT1_Gtf-like"/>
    <property type="match status" value="1"/>
</dbReference>
<evidence type="ECO:0000256" key="2">
    <source>
        <dbReference type="ARBA" id="ARBA00022679"/>
    </source>
</evidence>
<comment type="caution">
    <text evidence="5">The sequence shown here is derived from an EMBL/GenBank/DDBJ whole genome shotgun (WGS) entry which is preliminary data.</text>
</comment>
<dbReference type="PANTHER" id="PTHR11926">
    <property type="entry name" value="GLUCOSYL/GLUCURONOSYL TRANSFERASES"/>
    <property type="match status" value="1"/>
</dbReference>
<dbReference type="PANTHER" id="PTHR11926:SF1553">
    <property type="entry name" value="GLYCOSYLTRANSFERASE"/>
    <property type="match status" value="1"/>
</dbReference>
<keyword evidence="6" id="KW-1185">Reference proteome</keyword>
<comment type="similarity">
    <text evidence="1 3">Belongs to the UDP-glycosyltransferase family.</text>
</comment>
<dbReference type="EMBL" id="JAMYWD010000006">
    <property type="protein sequence ID" value="KAJ4968777.1"/>
    <property type="molecule type" value="Genomic_DNA"/>
</dbReference>
<proteinExistence type="inferred from homology"/>
<dbReference type="Pfam" id="PF00201">
    <property type="entry name" value="UDPGT"/>
    <property type="match status" value="1"/>
</dbReference>
<dbReference type="OrthoDB" id="5835829at2759"/>
<accession>A0A9Q0KE28</accession>
<dbReference type="AlphaFoldDB" id="A0A9Q0KE28"/>
<name>A0A9Q0KE28_9MAGN</name>
<dbReference type="GO" id="GO:0080044">
    <property type="term" value="F:quercetin 7-O-glucosyltransferase activity"/>
    <property type="evidence" value="ECO:0007669"/>
    <property type="project" value="TreeGrafter"/>
</dbReference>
<dbReference type="Proteomes" id="UP001141806">
    <property type="component" value="Unassembled WGS sequence"/>
</dbReference>
<evidence type="ECO:0000256" key="4">
    <source>
        <dbReference type="RuleBase" id="RU362057"/>
    </source>
</evidence>
<dbReference type="FunFam" id="3.40.50.2000:FF:000019">
    <property type="entry name" value="Glycosyltransferase"/>
    <property type="match status" value="1"/>
</dbReference>
<dbReference type="InterPro" id="IPR035595">
    <property type="entry name" value="UDP_glycos_trans_CS"/>
</dbReference>
<protein>
    <recommendedName>
        <fullName evidence="4">Glycosyltransferase</fullName>
        <ecNumber evidence="4">2.4.1.-</ecNumber>
    </recommendedName>
</protein>
<keyword evidence="2 3" id="KW-0808">Transferase</keyword>